<name>A0A6G1IRP3_9PLEO</name>
<proteinExistence type="predicted"/>
<evidence type="ECO:0000313" key="3">
    <source>
        <dbReference type="Proteomes" id="UP000799291"/>
    </source>
</evidence>
<dbReference type="Proteomes" id="UP000799291">
    <property type="component" value="Unassembled WGS sequence"/>
</dbReference>
<keyword evidence="3" id="KW-1185">Reference proteome</keyword>
<evidence type="ECO:0000256" key="1">
    <source>
        <dbReference type="SAM" id="MobiDB-lite"/>
    </source>
</evidence>
<dbReference type="AlphaFoldDB" id="A0A6G1IRP3"/>
<feature type="region of interest" description="Disordered" evidence="1">
    <location>
        <begin position="24"/>
        <end position="54"/>
    </location>
</feature>
<sequence length="209" mass="23063">MAIHTNEHEGNSDFKVIVTLTEPDSGSSPGDQYRHHDHAPLDLTSDGHNAGDDKDDAIKHPNITFHLPFIYPITLTPAAFDIQTASIASSLLLETLSSALLIQAFEQGLHNLSANVVAINKDSYETTQAAQMQNNRPIERIEDRSNDAHVVISKHTRALGILETLIGSTNEALMSCILEIVGDLMKTSEERHCTQLRHKHQLTESTKKV</sequence>
<dbReference type="EMBL" id="MU005594">
    <property type="protein sequence ID" value="KAF2680916.1"/>
    <property type="molecule type" value="Genomic_DNA"/>
</dbReference>
<gene>
    <name evidence="2" type="ORF">K458DRAFT_89423</name>
</gene>
<reference evidence="2" key="1">
    <citation type="journal article" date="2020" name="Stud. Mycol.">
        <title>101 Dothideomycetes genomes: a test case for predicting lifestyles and emergence of pathogens.</title>
        <authorList>
            <person name="Haridas S."/>
            <person name="Albert R."/>
            <person name="Binder M."/>
            <person name="Bloem J."/>
            <person name="Labutti K."/>
            <person name="Salamov A."/>
            <person name="Andreopoulos B."/>
            <person name="Baker S."/>
            <person name="Barry K."/>
            <person name="Bills G."/>
            <person name="Bluhm B."/>
            <person name="Cannon C."/>
            <person name="Castanera R."/>
            <person name="Culley D."/>
            <person name="Daum C."/>
            <person name="Ezra D."/>
            <person name="Gonzalez J."/>
            <person name="Henrissat B."/>
            <person name="Kuo A."/>
            <person name="Liang C."/>
            <person name="Lipzen A."/>
            <person name="Lutzoni F."/>
            <person name="Magnuson J."/>
            <person name="Mondo S."/>
            <person name="Nolan M."/>
            <person name="Ohm R."/>
            <person name="Pangilinan J."/>
            <person name="Park H.-J."/>
            <person name="Ramirez L."/>
            <person name="Alfaro M."/>
            <person name="Sun H."/>
            <person name="Tritt A."/>
            <person name="Yoshinaga Y."/>
            <person name="Zwiers L.-H."/>
            <person name="Turgeon B."/>
            <person name="Goodwin S."/>
            <person name="Spatafora J."/>
            <person name="Crous P."/>
            <person name="Grigoriev I."/>
        </authorList>
    </citation>
    <scope>NUCLEOTIDE SEQUENCE</scope>
    <source>
        <strain evidence="2">CBS 122367</strain>
    </source>
</reference>
<evidence type="ECO:0000313" key="2">
    <source>
        <dbReference type="EMBL" id="KAF2680916.1"/>
    </source>
</evidence>
<accession>A0A6G1IRP3</accession>
<organism evidence="2 3">
    <name type="scientific">Lentithecium fluviatile CBS 122367</name>
    <dbReference type="NCBI Taxonomy" id="1168545"/>
    <lineage>
        <taxon>Eukaryota</taxon>
        <taxon>Fungi</taxon>
        <taxon>Dikarya</taxon>
        <taxon>Ascomycota</taxon>
        <taxon>Pezizomycotina</taxon>
        <taxon>Dothideomycetes</taxon>
        <taxon>Pleosporomycetidae</taxon>
        <taxon>Pleosporales</taxon>
        <taxon>Massarineae</taxon>
        <taxon>Lentitheciaceae</taxon>
        <taxon>Lentithecium</taxon>
    </lineage>
</organism>
<protein>
    <submittedName>
        <fullName evidence="2">Uncharacterized protein</fullName>
    </submittedName>
</protein>